<evidence type="ECO:0000313" key="2">
    <source>
        <dbReference type="Proteomes" id="UP001054945"/>
    </source>
</evidence>
<gene>
    <name evidence="1" type="ORF">CEXT_290881</name>
</gene>
<dbReference type="Proteomes" id="UP001054945">
    <property type="component" value="Unassembled WGS sequence"/>
</dbReference>
<sequence length="212" mass="23803">MNSSSVLVNDPIEISIRFIDDISIYIYIYSLCWGRKEGVNPSYTDLRNDSSKLQCYQEAHIYCGNGNHACTISTNKWDNLNNLNLNNLIWDLFRRNPPVFQKGTLHRIETALQLRIAGRLRKRAPPTKHCPLLMFLSSPPSFPALVTSQTGRPRPNGGRSTANRYAVTHDNSAAEQGGQTPVSAYPNTHGECVCLCWRSCSYQVVFERVGGP</sequence>
<comment type="caution">
    <text evidence="1">The sequence shown here is derived from an EMBL/GenBank/DDBJ whole genome shotgun (WGS) entry which is preliminary data.</text>
</comment>
<dbReference type="EMBL" id="BPLR01000424">
    <property type="protein sequence ID" value="GIY94759.1"/>
    <property type="molecule type" value="Genomic_DNA"/>
</dbReference>
<protein>
    <submittedName>
        <fullName evidence="1">Uncharacterized protein</fullName>
    </submittedName>
</protein>
<organism evidence="1 2">
    <name type="scientific">Caerostris extrusa</name>
    <name type="common">Bark spider</name>
    <name type="synonym">Caerostris bankana</name>
    <dbReference type="NCBI Taxonomy" id="172846"/>
    <lineage>
        <taxon>Eukaryota</taxon>
        <taxon>Metazoa</taxon>
        <taxon>Ecdysozoa</taxon>
        <taxon>Arthropoda</taxon>
        <taxon>Chelicerata</taxon>
        <taxon>Arachnida</taxon>
        <taxon>Araneae</taxon>
        <taxon>Araneomorphae</taxon>
        <taxon>Entelegynae</taxon>
        <taxon>Araneoidea</taxon>
        <taxon>Araneidae</taxon>
        <taxon>Caerostris</taxon>
    </lineage>
</organism>
<proteinExistence type="predicted"/>
<accession>A0AAV4XLS9</accession>
<evidence type="ECO:0000313" key="1">
    <source>
        <dbReference type="EMBL" id="GIY94759.1"/>
    </source>
</evidence>
<dbReference type="AlphaFoldDB" id="A0AAV4XLS9"/>
<keyword evidence="2" id="KW-1185">Reference proteome</keyword>
<reference evidence="1 2" key="1">
    <citation type="submission" date="2021-06" db="EMBL/GenBank/DDBJ databases">
        <title>Caerostris extrusa draft genome.</title>
        <authorList>
            <person name="Kono N."/>
            <person name="Arakawa K."/>
        </authorList>
    </citation>
    <scope>NUCLEOTIDE SEQUENCE [LARGE SCALE GENOMIC DNA]</scope>
</reference>
<name>A0AAV4XLS9_CAEEX</name>